<dbReference type="GO" id="GO:0031443">
    <property type="term" value="P:fast-twitch skeletal muscle fiber contraction"/>
    <property type="evidence" value="ECO:0007669"/>
    <property type="project" value="TreeGrafter"/>
</dbReference>
<evidence type="ECO:0000256" key="2">
    <source>
        <dbReference type="ARBA" id="ARBA00023054"/>
    </source>
</evidence>
<feature type="coiled-coil region" evidence="3">
    <location>
        <begin position="111"/>
        <end position="152"/>
    </location>
</feature>
<dbReference type="SUPFAM" id="SSF64593">
    <property type="entry name" value="Intermediate filament protein, coiled coil region"/>
    <property type="match status" value="2"/>
</dbReference>
<dbReference type="InterPro" id="IPR039008">
    <property type="entry name" value="IF_rod_dom"/>
</dbReference>
<dbReference type="GO" id="GO:0042383">
    <property type="term" value="C:sarcolemma"/>
    <property type="evidence" value="ECO:0007669"/>
    <property type="project" value="TreeGrafter"/>
</dbReference>
<dbReference type="Gene3D" id="1.20.5.170">
    <property type="match status" value="1"/>
</dbReference>
<dbReference type="GO" id="GO:0008307">
    <property type="term" value="F:structural constituent of muscle"/>
    <property type="evidence" value="ECO:0007669"/>
    <property type="project" value="InterPro"/>
</dbReference>
<feature type="domain" description="IF rod" evidence="5">
    <location>
        <begin position="10"/>
        <end position="313"/>
    </location>
</feature>
<feature type="compositionally biased region" description="Low complexity" evidence="4">
    <location>
        <begin position="416"/>
        <end position="429"/>
    </location>
</feature>
<dbReference type="GO" id="GO:0060053">
    <property type="term" value="C:neurofilament cytoskeleton"/>
    <property type="evidence" value="ECO:0007669"/>
    <property type="project" value="TreeGrafter"/>
</dbReference>
<sequence>MLPFNRTFEGEKQQLRELNSRLVQYLSRTKQLEKENVHLIAEINKLREAKAAEWEPNYKDEMRDLRRMVAQLSFEKSQAELEREKLWRELQMVQGLCSEQTEVCRDISGELKGCEQELHRAHNTNDQLQQRLFQLENERKRLEEAHRQEMHHLRVKVESRVVPVVTQTYRGPPAASTEEMHEYARDLSEGWIHTFEMYQRKVEEMEQGIREDRAMLCDLQREKMLYASELDKMRAEAEKQGQVQLRLEEQLMHMQDRFRTDCGEYQMIIEQLEEERKAMADTIAERMREHQQLLQVKMDLGMEVSAYSLLAVGLLEHGHAEELGSFHLLGLSRLKFKMEELEEAQRLIRALLEGERMGLQDANRRMNPQQRERVIDIRLPAQPYTQRTSAVSSRHRVDTRYSAPMSNLRRSPVPPSGSRSPSRVIPISVAGRAQHQSPASRRDMVSFAKARADASSAASAARKGTDKAGENTSEEAGGDQVVKVKKAHQENQVSPIKSPPAEAKTVASAQVKSMITSAEGEAQAPSQPERDNNSTDMEKPEVPSGPNEKKALDSVSVEELIEKVIKPAGLEAKVGSSGDAKLTYHVEKTEQEDGTTKTQIVLESKVEEELDFSKDATLDGLLHQGVKKVSLEDIEDTATGSMIKDLLSGLRGSGELENRSVNVEIIEEPVEALSEEETDIEQHVRGDLYEPPARYFQIEELENVSEGVPSPRSADDTTRPPEENAQVRSVQVQEVSSKSESSYFSHDQEPREYFVSTPDDNLFEHEEGITSYGHYGVVDDLSDERYYQDQDRDLFPRKVIVEESEECAFLPGGHAFPSEGFQPRECIIEEEVRISPVVQESMLEFLKEDSLEPKEQLKGALEKLQSSVSGPLREELAFLTRVSSNSPQNVAVDVRKVQQSSDNGTTTIVAELNVSQTLEDSGLLEGGEDLSEEQIMAALRASDLGLEKGFQGGAGGGYTFKISKEENRTYSDGGFSSEGETAPETSKSERSATLGTPVKITQEQRIATVYLESPTDD</sequence>
<dbReference type="GO" id="GO:0019215">
    <property type="term" value="F:intermediate filament binding"/>
    <property type="evidence" value="ECO:0007669"/>
    <property type="project" value="TreeGrafter"/>
</dbReference>
<name>A0A5C6PAY2_9TELE</name>
<feature type="compositionally biased region" description="Basic and acidic residues" evidence="4">
    <location>
        <begin position="528"/>
        <end position="552"/>
    </location>
</feature>
<keyword evidence="7" id="KW-1185">Reference proteome</keyword>
<dbReference type="Proteomes" id="UP000324091">
    <property type="component" value="Chromosome 13"/>
</dbReference>
<feature type="coiled-coil region" evidence="3">
    <location>
        <begin position="8"/>
        <end position="82"/>
    </location>
</feature>
<dbReference type="EMBL" id="RHFK02000005">
    <property type="protein sequence ID" value="TWW76366.1"/>
    <property type="molecule type" value="Genomic_DNA"/>
</dbReference>
<evidence type="ECO:0000313" key="6">
    <source>
        <dbReference type="EMBL" id="TWW76366.1"/>
    </source>
</evidence>
<reference evidence="6 7" key="1">
    <citation type="submission" date="2019-04" db="EMBL/GenBank/DDBJ databases">
        <title>Chromosome genome assembly for Takifugu flavidus.</title>
        <authorList>
            <person name="Xiao S."/>
        </authorList>
    </citation>
    <scope>NUCLEOTIDE SEQUENCE [LARGE SCALE GENOMIC DNA]</scope>
    <source>
        <strain evidence="6">HTHZ2018</strain>
        <tissue evidence="6">Muscle</tissue>
    </source>
</reference>
<organism evidence="6 7">
    <name type="scientific">Takifugu flavidus</name>
    <name type="common">sansaifugu</name>
    <dbReference type="NCBI Taxonomy" id="433684"/>
    <lineage>
        <taxon>Eukaryota</taxon>
        <taxon>Metazoa</taxon>
        <taxon>Chordata</taxon>
        <taxon>Craniata</taxon>
        <taxon>Vertebrata</taxon>
        <taxon>Euteleostomi</taxon>
        <taxon>Actinopterygii</taxon>
        <taxon>Neopterygii</taxon>
        <taxon>Teleostei</taxon>
        <taxon>Neoteleostei</taxon>
        <taxon>Acanthomorphata</taxon>
        <taxon>Eupercaria</taxon>
        <taxon>Tetraodontiformes</taxon>
        <taxon>Tetradontoidea</taxon>
        <taxon>Tetraodontidae</taxon>
        <taxon>Takifugu</taxon>
    </lineage>
</organism>
<dbReference type="SMART" id="SM01391">
    <property type="entry name" value="Filament"/>
    <property type="match status" value="1"/>
</dbReference>
<dbReference type="GO" id="GO:0005200">
    <property type="term" value="F:structural constituent of cytoskeleton"/>
    <property type="evidence" value="ECO:0007669"/>
    <property type="project" value="InterPro"/>
</dbReference>
<dbReference type="PANTHER" id="PTHR47136">
    <property type="entry name" value="SYNEMIN"/>
    <property type="match status" value="1"/>
</dbReference>
<keyword evidence="2 3" id="KW-0175">Coiled coil</keyword>
<protein>
    <submittedName>
        <fullName evidence="6">Synemin</fullName>
    </submittedName>
</protein>
<feature type="region of interest" description="Disordered" evidence="4">
    <location>
        <begin position="967"/>
        <end position="998"/>
    </location>
</feature>
<evidence type="ECO:0000256" key="4">
    <source>
        <dbReference type="SAM" id="MobiDB-lite"/>
    </source>
</evidence>
<keyword evidence="1" id="KW-0403">Intermediate filament</keyword>
<feature type="compositionally biased region" description="Low complexity" evidence="4">
    <location>
        <begin position="726"/>
        <end position="742"/>
    </location>
</feature>
<accession>A0A5C6PAY2</accession>
<feature type="compositionally biased region" description="Low complexity" evidence="4">
    <location>
        <begin position="453"/>
        <end position="462"/>
    </location>
</feature>
<evidence type="ECO:0000313" key="7">
    <source>
        <dbReference type="Proteomes" id="UP000324091"/>
    </source>
</evidence>
<dbReference type="GO" id="GO:0045104">
    <property type="term" value="P:intermediate filament cytoskeleton organization"/>
    <property type="evidence" value="ECO:0007669"/>
    <property type="project" value="InterPro"/>
</dbReference>
<dbReference type="GO" id="GO:0043034">
    <property type="term" value="C:costamere"/>
    <property type="evidence" value="ECO:0007669"/>
    <property type="project" value="TreeGrafter"/>
</dbReference>
<gene>
    <name evidence="6" type="ORF">D4764_13G0010280</name>
</gene>
<dbReference type="GO" id="GO:0005882">
    <property type="term" value="C:intermediate filament"/>
    <property type="evidence" value="ECO:0007669"/>
    <property type="project" value="UniProtKB-KW"/>
</dbReference>
<dbReference type="Pfam" id="PF00038">
    <property type="entry name" value="Filament"/>
    <property type="match status" value="1"/>
</dbReference>
<evidence type="ECO:0000256" key="3">
    <source>
        <dbReference type="SAM" id="Coils"/>
    </source>
</evidence>
<dbReference type="InterPro" id="IPR030634">
    <property type="entry name" value="SYNM"/>
</dbReference>
<evidence type="ECO:0000256" key="1">
    <source>
        <dbReference type="ARBA" id="ARBA00022754"/>
    </source>
</evidence>
<feature type="region of interest" description="Disordered" evidence="4">
    <location>
        <begin position="380"/>
        <end position="555"/>
    </location>
</feature>
<proteinExistence type="predicted"/>
<feature type="region of interest" description="Disordered" evidence="4">
    <location>
        <begin position="701"/>
        <end position="753"/>
    </location>
</feature>
<feature type="compositionally biased region" description="Basic and acidic residues" evidence="4">
    <location>
        <begin position="713"/>
        <end position="722"/>
    </location>
</feature>
<comment type="caution">
    <text evidence="6">The sequence shown here is derived from an EMBL/GenBank/DDBJ whole genome shotgun (WGS) entry which is preliminary data.</text>
</comment>
<dbReference type="PANTHER" id="PTHR47136:SF1">
    <property type="entry name" value="SYNEMIN"/>
    <property type="match status" value="1"/>
</dbReference>
<feature type="compositionally biased region" description="Polar residues" evidence="4">
    <location>
        <begin position="383"/>
        <end position="392"/>
    </location>
</feature>
<dbReference type="GO" id="GO:0017166">
    <property type="term" value="F:vinculin binding"/>
    <property type="evidence" value="ECO:0007669"/>
    <property type="project" value="TreeGrafter"/>
</dbReference>
<feature type="compositionally biased region" description="Polar residues" evidence="4">
    <location>
        <begin position="507"/>
        <end position="516"/>
    </location>
</feature>
<dbReference type="Gene3D" id="1.20.5.1160">
    <property type="entry name" value="Vasodilator-stimulated phosphoprotein"/>
    <property type="match status" value="1"/>
</dbReference>
<evidence type="ECO:0000259" key="5">
    <source>
        <dbReference type="SMART" id="SM01391"/>
    </source>
</evidence>
<dbReference type="AlphaFoldDB" id="A0A5C6PAY2"/>